<name>W6S3D9_9CLOT</name>
<evidence type="ECO:0000256" key="3">
    <source>
        <dbReference type="ARBA" id="ARBA00022491"/>
    </source>
</evidence>
<reference evidence="8 9" key="1">
    <citation type="submission" date="2013-11" db="EMBL/GenBank/DDBJ databases">
        <title>Complete genome sequence of Clostridum sp. M2/40.</title>
        <authorList>
            <person name="Wibberg D."/>
            <person name="Puehler A."/>
            <person name="Schlueter A."/>
        </authorList>
    </citation>
    <scope>NUCLEOTIDE SEQUENCE [LARGE SCALE GENOMIC DNA]</scope>
    <source>
        <strain evidence="9">M2/40</strain>
    </source>
</reference>
<dbReference type="NCBIfam" id="TIGR03824">
    <property type="entry name" value="FlgM_jcvi"/>
    <property type="match status" value="1"/>
</dbReference>
<dbReference type="AlphaFoldDB" id="W6S3D9"/>
<dbReference type="OrthoDB" id="2112800at2"/>
<dbReference type="InterPro" id="IPR031316">
    <property type="entry name" value="FlgM_C"/>
</dbReference>
<dbReference type="KEGG" id="clt:CM240_1684"/>
<accession>W6S3D9</accession>
<feature type="domain" description="Anti-sigma-28 factor FlgM C-terminal" evidence="7">
    <location>
        <begin position="33"/>
        <end position="82"/>
    </location>
</feature>
<dbReference type="Proteomes" id="UP000019426">
    <property type="component" value="Chromosome M2/40_rep1"/>
</dbReference>
<dbReference type="STRING" id="1216932.CM240_1684"/>
<evidence type="ECO:0000256" key="1">
    <source>
        <dbReference type="ARBA" id="ARBA00005322"/>
    </source>
</evidence>
<dbReference type="PATRIC" id="fig|1216932.3.peg.1678"/>
<evidence type="ECO:0000256" key="5">
    <source>
        <dbReference type="ARBA" id="ARBA00023015"/>
    </source>
</evidence>
<evidence type="ECO:0000259" key="7">
    <source>
        <dbReference type="Pfam" id="PF04316"/>
    </source>
</evidence>
<dbReference type="SUPFAM" id="SSF101498">
    <property type="entry name" value="Anti-sigma factor FlgM"/>
    <property type="match status" value="1"/>
</dbReference>
<dbReference type="GO" id="GO:0044781">
    <property type="term" value="P:bacterial-type flagellum organization"/>
    <property type="evidence" value="ECO:0007669"/>
    <property type="project" value="UniProtKB-KW"/>
</dbReference>
<evidence type="ECO:0000313" key="9">
    <source>
        <dbReference type="Proteomes" id="UP000019426"/>
    </source>
</evidence>
<proteinExistence type="inferred from homology"/>
<evidence type="ECO:0000256" key="2">
    <source>
        <dbReference type="ARBA" id="ARBA00017823"/>
    </source>
</evidence>
<dbReference type="InterPro" id="IPR035890">
    <property type="entry name" value="Anti-sigma-28_factor_FlgM_sf"/>
</dbReference>
<sequence>MKIDRLTVVNIDRLYKNNAKSNIEEKEVSKKGDRIEISEDAKRIRSMNEDNNQYMNRDIEAIKKAINNGTYKVDSKELAESMKDFMKGTDI</sequence>
<keyword evidence="9" id="KW-1185">Reference proteome</keyword>
<keyword evidence="4" id="KW-1005">Bacterial flagellum biogenesis</keyword>
<organism evidence="8 9">
    <name type="scientific">Clostridium bornimense</name>
    <dbReference type="NCBI Taxonomy" id="1216932"/>
    <lineage>
        <taxon>Bacteria</taxon>
        <taxon>Bacillati</taxon>
        <taxon>Bacillota</taxon>
        <taxon>Clostridia</taxon>
        <taxon>Eubacteriales</taxon>
        <taxon>Clostridiaceae</taxon>
        <taxon>Clostridium</taxon>
    </lineage>
</organism>
<dbReference type="GO" id="GO:0045892">
    <property type="term" value="P:negative regulation of DNA-templated transcription"/>
    <property type="evidence" value="ECO:0007669"/>
    <property type="project" value="InterPro"/>
</dbReference>
<dbReference type="HOGENOM" id="CLU_2421730_0_0_9"/>
<evidence type="ECO:0000256" key="4">
    <source>
        <dbReference type="ARBA" id="ARBA00022795"/>
    </source>
</evidence>
<keyword evidence="5" id="KW-0805">Transcription regulation</keyword>
<evidence type="ECO:0000256" key="6">
    <source>
        <dbReference type="ARBA" id="ARBA00023163"/>
    </source>
</evidence>
<dbReference type="EMBL" id="HG917868">
    <property type="protein sequence ID" value="CDM68842.1"/>
    <property type="molecule type" value="Genomic_DNA"/>
</dbReference>
<gene>
    <name evidence="8" type="ORF">CM240_1684</name>
</gene>
<dbReference type="Pfam" id="PF04316">
    <property type="entry name" value="FlgM"/>
    <property type="match status" value="1"/>
</dbReference>
<evidence type="ECO:0000313" key="8">
    <source>
        <dbReference type="EMBL" id="CDM68842.1"/>
    </source>
</evidence>
<comment type="similarity">
    <text evidence="1">Belongs to the FlgM family.</text>
</comment>
<protein>
    <recommendedName>
        <fullName evidence="2">Negative regulator of flagellin synthesis</fullName>
    </recommendedName>
</protein>
<dbReference type="RefSeq" id="WP_044038276.1">
    <property type="nucleotide sequence ID" value="NZ_HG917868.1"/>
</dbReference>
<dbReference type="InterPro" id="IPR007412">
    <property type="entry name" value="FlgM"/>
</dbReference>
<keyword evidence="6" id="KW-0804">Transcription</keyword>
<keyword evidence="3" id="KW-0678">Repressor</keyword>